<evidence type="ECO:0000313" key="3">
    <source>
        <dbReference type="EMBL" id="KAE9065127.1"/>
    </source>
</evidence>
<evidence type="ECO:0000313" key="1">
    <source>
        <dbReference type="EMBL" id="KAE8918781.1"/>
    </source>
</evidence>
<dbReference type="EMBL" id="QXGA01003742">
    <property type="protein sequence ID" value="KAE9079828.1"/>
    <property type="molecule type" value="Genomic_DNA"/>
</dbReference>
<evidence type="ECO:0000313" key="8">
    <source>
        <dbReference type="Proteomes" id="UP000440732"/>
    </source>
</evidence>
<dbReference type="EMBL" id="QXGE01004273">
    <property type="protein sequence ID" value="KAE9271251.1"/>
    <property type="molecule type" value="Genomic_DNA"/>
</dbReference>
<evidence type="ECO:0000313" key="4">
    <source>
        <dbReference type="EMBL" id="KAE9079828.1"/>
    </source>
</evidence>
<sequence length="58" mass="6284">MQMQIEDVVRLNSERESVLVQPGQSVAVEQPPAAIAVPQPFASNHAGLSMQMDFATTM</sequence>
<dbReference type="EMBL" id="QXFX01004178">
    <property type="protein sequence ID" value="KAE9065127.1"/>
    <property type="molecule type" value="Genomic_DNA"/>
</dbReference>
<evidence type="ECO:0000313" key="6">
    <source>
        <dbReference type="Proteomes" id="UP000429523"/>
    </source>
</evidence>
<gene>
    <name evidence="5" type="ORF">PF001_g28457</name>
    <name evidence="4" type="ORF">PF006_g27435</name>
    <name evidence="2" type="ORF">PF007_g31895</name>
    <name evidence="1" type="ORF">PF009_g30907</name>
    <name evidence="3" type="ORF">PF010_g28332</name>
</gene>
<evidence type="ECO:0000313" key="7">
    <source>
        <dbReference type="Proteomes" id="UP000437068"/>
    </source>
</evidence>
<evidence type="ECO:0000313" key="10">
    <source>
        <dbReference type="Proteomes" id="UP000488956"/>
    </source>
</evidence>
<protein>
    <submittedName>
        <fullName evidence="2">Uncharacterized protein</fullName>
    </submittedName>
</protein>
<evidence type="ECO:0000313" key="9">
    <source>
        <dbReference type="Proteomes" id="UP000441208"/>
    </source>
</evidence>
<accession>A0A6A3PI05</accession>
<name>A0A6A3PI05_9STRA</name>
<dbReference type="AlphaFoldDB" id="A0A6A3PI05"/>
<organism evidence="2 9">
    <name type="scientific">Phytophthora fragariae</name>
    <dbReference type="NCBI Taxonomy" id="53985"/>
    <lineage>
        <taxon>Eukaryota</taxon>
        <taxon>Sar</taxon>
        <taxon>Stramenopiles</taxon>
        <taxon>Oomycota</taxon>
        <taxon>Peronosporomycetes</taxon>
        <taxon>Peronosporales</taxon>
        <taxon>Peronosporaceae</taxon>
        <taxon>Phytophthora</taxon>
    </lineage>
</organism>
<dbReference type="EMBL" id="QXFZ01007622">
    <property type="protein sequence ID" value="KAE9056732.1"/>
    <property type="molecule type" value="Genomic_DNA"/>
</dbReference>
<comment type="caution">
    <text evidence="2">The sequence shown here is derived from an EMBL/GenBank/DDBJ whole genome shotgun (WGS) entry which is preliminary data.</text>
</comment>
<dbReference type="Proteomes" id="UP000437068">
    <property type="component" value="Unassembled WGS sequence"/>
</dbReference>
<dbReference type="Proteomes" id="UP000440732">
    <property type="component" value="Unassembled WGS sequence"/>
</dbReference>
<dbReference type="EMBL" id="QXGF01005300">
    <property type="protein sequence ID" value="KAE8918781.1"/>
    <property type="molecule type" value="Genomic_DNA"/>
</dbReference>
<proteinExistence type="predicted"/>
<dbReference type="Proteomes" id="UP000488956">
    <property type="component" value="Unassembled WGS sequence"/>
</dbReference>
<evidence type="ECO:0000313" key="5">
    <source>
        <dbReference type="EMBL" id="KAE9271251.1"/>
    </source>
</evidence>
<dbReference type="Proteomes" id="UP000441208">
    <property type="component" value="Unassembled WGS sequence"/>
</dbReference>
<reference evidence="6 7" key="1">
    <citation type="submission" date="2018-08" db="EMBL/GenBank/DDBJ databases">
        <title>Genomic investigation of the strawberry pathogen Phytophthora fragariae indicates pathogenicity is determined by transcriptional variation in three key races.</title>
        <authorList>
            <person name="Adams T.M."/>
            <person name="Armitage A.D."/>
            <person name="Sobczyk M.K."/>
            <person name="Bates H.J."/>
            <person name="Dunwell J.M."/>
            <person name="Nellist C.F."/>
            <person name="Harrison R.J."/>
        </authorList>
    </citation>
    <scope>NUCLEOTIDE SEQUENCE [LARGE SCALE GENOMIC DNA]</scope>
    <source>
        <strain evidence="5 7">A4</strain>
        <strain evidence="4 8">NOV-5</strain>
        <strain evidence="2 9">NOV-71</strain>
        <strain evidence="1 6">NOV-9</strain>
        <strain evidence="3 10">ONT-3</strain>
    </source>
</reference>
<dbReference type="Proteomes" id="UP000429523">
    <property type="component" value="Unassembled WGS sequence"/>
</dbReference>
<evidence type="ECO:0000313" key="2">
    <source>
        <dbReference type="EMBL" id="KAE9056732.1"/>
    </source>
</evidence>